<evidence type="ECO:0000313" key="1">
    <source>
        <dbReference type="EMBL" id="GMN59531.1"/>
    </source>
</evidence>
<protein>
    <submittedName>
        <fullName evidence="1">Uncharacterized protein</fullName>
    </submittedName>
</protein>
<organism evidence="1 2">
    <name type="scientific">Ficus carica</name>
    <name type="common">Common fig</name>
    <dbReference type="NCBI Taxonomy" id="3494"/>
    <lineage>
        <taxon>Eukaryota</taxon>
        <taxon>Viridiplantae</taxon>
        <taxon>Streptophyta</taxon>
        <taxon>Embryophyta</taxon>
        <taxon>Tracheophyta</taxon>
        <taxon>Spermatophyta</taxon>
        <taxon>Magnoliopsida</taxon>
        <taxon>eudicotyledons</taxon>
        <taxon>Gunneridae</taxon>
        <taxon>Pentapetalae</taxon>
        <taxon>rosids</taxon>
        <taxon>fabids</taxon>
        <taxon>Rosales</taxon>
        <taxon>Moraceae</taxon>
        <taxon>Ficeae</taxon>
        <taxon>Ficus</taxon>
    </lineage>
</organism>
<dbReference type="EMBL" id="BTGU01000088">
    <property type="protein sequence ID" value="GMN59531.1"/>
    <property type="molecule type" value="Genomic_DNA"/>
</dbReference>
<keyword evidence="2" id="KW-1185">Reference proteome</keyword>
<evidence type="ECO:0000313" key="2">
    <source>
        <dbReference type="Proteomes" id="UP001187192"/>
    </source>
</evidence>
<proteinExistence type="predicted"/>
<sequence>MAVAEIIEYVLSLELNESSSMSAQSSHNRSSSNAKVPMEGDLAVVSTKFPKLIALLLSIIPVTMDHRSYA</sequence>
<dbReference type="Proteomes" id="UP001187192">
    <property type="component" value="Unassembled WGS sequence"/>
</dbReference>
<comment type="caution">
    <text evidence="1">The sequence shown here is derived from an EMBL/GenBank/DDBJ whole genome shotgun (WGS) entry which is preliminary data.</text>
</comment>
<name>A0AA88DQA3_FICCA</name>
<reference evidence="1" key="1">
    <citation type="submission" date="2023-07" db="EMBL/GenBank/DDBJ databases">
        <title>draft genome sequence of fig (Ficus carica).</title>
        <authorList>
            <person name="Takahashi T."/>
            <person name="Nishimura K."/>
        </authorList>
    </citation>
    <scope>NUCLEOTIDE SEQUENCE</scope>
</reference>
<gene>
    <name evidence="1" type="ORF">TIFTF001_028624</name>
</gene>
<accession>A0AA88DQA3</accession>
<dbReference type="AlphaFoldDB" id="A0AA88DQA3"/>